<name>A0ABT9V6T6_9BACL</name>
<organism evidence="2 3">
    <name type="scientific">Anoxybacillus andreesenii</name>
    <dbReference type="NCBI Taxonomy" id="1325932"/>
    <lineage>
        <taxon>Bacteria</taxon>
        <taxon>Bacillati</taxon>
        <taxon>Bacillota</taxon>
        <taxon>Bacilli</taxon>
        <taxon>Bacillales</taxon>
        <taxon>Anoxybacillaceae</taxon>
        <taxon>Anoxybacillus</taxon>
    </lineage>
</organism>
<gene>
    <name evidence="2" type="ORF">J2S07_002987</name>
</gene>
<accession>A0ABT9V6T6</accession>
<proteinExistence type="predicted"/>
<evidence type="ECO:0000256" key="1">
    <source>
        <dbReference type="SAM" id="Phobius"/>
    </source>
</evidence>
<keyword evidence="3" id="KW-1185">Reference proteome</keyword>
<keyword evidence="1" id="KW-0472">Membrane</keyword>
<comment type="caution">
    <text evidence="2">The sequence shown here is derived from an EMBL/GenBank/DDBJ whole genome shotgun (WGS) entry which is preliminary data.</text>
</comment>
<evidence type="ECO:0000313" key="3">
    <source>
        <dbReference type="Proteomes" id="UP001231362"/>
    </source>
</evidence>
<protein>
    <submittedName>
        <fullName evidence="2">Uncharacterized protein</fullName>
    </submittedName>
</protein>
<keyword evidence="1" id="KW-0812">Transmembrane</keyword>
<dbReference type="EMBL" id="JAUSTU010000014">
    <property type="protein sequence ID" value="MDQ0156666.1"/>
    <property type="molecule type" value="Genomic_DNA"/>
</dbReference>
<dbReference type="Proteomes" id="UP001231362">
    <property type="component" value="Unassembled WGS sequence"/>
</dbReference>
<keyword evidence="1" id="KW-1133">Transmembrane helix</keyword>
<evidence type="ECO:0000313" key="2">
    <source>
        <dbReference type="EMBL" id="MDQ0156666.1"/>
    </source>
</evidence>
<reference evidence="2 3" key="1">
    <citation type="submission" date="2023-07" db="EMBL/GenBank/DDBJ databases">
        <title>Genomic Encyclopedia of Type Strains, Phase IV (KMG-IV): sequencing the most valuable type-strain genomes for metagenomic binning, comparative biology and taxonomic classification.</title>
        <authorList>
            <person name="Goeker M."/>
        </authorList>
    </citation>
    <scope>NUCLEOTIDE SEQUENCE [LARGE SCALE GENOMIC DNA]</scope>
    <source>
        <strain evidence="2 3">DSM 23948</strain>
    </source>
</reference>
<feature type="transmembrane region" description="Helical" evidence="1">
    <location>
        <begin position="36"/>
        <end position="58"/>
    </location>
</feature>
<sequence>MKPQQPANICKVLIPASFLVKTWQIRRTAYLADKSLLLIRRLLFFSLGSCFIALYVNIL</sequence>